<evidence type="ECO:0000313" key="3">
    <source>
        <dbReference type="Proteomes" id="UP000030104"/>
    </source>
</evidence>
<dbReference type="STRING" id="40296.A0A0A2LC74"/>
<evidence type="ECO:0000256" key="1">
    <source>
        <dbReference type="SAM" id="Phobius"/>
    </source>
</evidence>
<sequence>MSSFNIYPLLHRLILALQFPTNSRSILHLGDGIFLDLVAAESLVVLVISIFPNFAISLALVTFANGL</sequence>
<feature type="transmembrane region" description="Helical" evidence="1">
    <location>
        <begin position="43"/>
        <end position="64"/>
    </location>
</feature>
<dbReference type="Proteomes" id="UP000030104">
    <property type="component" value="Unassembled WGS sequence"/>
</dbReference>
<name>A0A0A2LC74_PENIT</name>
<keyword evidence="3" id="KW-1185">Reference proteome</keyword>
<reference evidence="2 3" key="1">
    <citation type="journal article" date="2015" name="Mol. Plant Microbe Interact.">
        <title>Genome, transcriptome, and functional analyses of Penicillium expansum provide new insights into secondary metabolism and pathogenicity.</title>
        <authorList>
            <person name="Ballester A.R."/>
            <person name="Marcet-Houben M."/>
            <person name="Levin E."/>
            <person name="Sela N."/>
            <person name="Selma-Lazaro C."/>
            <person name="Carmona L."/>
            <person name="Wisniewski M."/>
            <person name="Droby S."/>
            <person name="Gonzalez-Candelas L."/>
            <person name="Gabaldon T."/>
        </authorList>
    </citation>
    <scope>NUCLEOTIDE SEQUENCE [LARGE SCALE GENOMIC DNA]</scope>
    <source>
        <strain evidence="2 3">PHI-1</strain>
    </source>
</reference>
<dbReference type="HOGENOM" id="CLU_2813197_0_0_1"/>
<keyword evidence="1" id="KW-0812">Transmembrane</keyword>
<comment type="caution">
    <text evidence="2">The sequence shown here is derived from an EMBL/GenBank/DDBJ whole genome shotgun (WGS) entry which is preliminary data.</text>
</comment>
<accession>A0A0A2LC74</accession>
<keyword evidence="1" id="KW-0472">Membrane</keyword>
<keyword evidence="1" id="KW-1133">Transmembrane helix</keyword>
<evidence type="ECO:0000313" key="2">
    <source>
        <dbReference type="EMBL" id="KGO77544.1"/>
    </source>
</evidence>
<dbReference type="PhylomeDB" id="A0A0A2LC74"/>
<dbReference type="EMBL" id="JQGA01000146">
    <property type="protein sequence ID" value="KGO77544.1"/>
    <property type="molecule type" value="Genomic_DNA"/>
</dbReference>
<proteinExistence type="predicted"/>
<dbReference type="AlphaFoldDB" id="A0A0A2LC74"/>
<protein>
    <submittedName>
        <fullName evidence="2">Uncharacterized protein</fullName>
    </submittedName>
</protein>
<organism evidence="2 3">
    <name type="scientific">Penicillium italicum</name>
    <name type="common">Blue mold</name>
    <dbReference type="NCBI Taxonomy" id="40296"/>
    <lineage>
        <taxon>Eukaryota</taxon>
        <taxon>Fungi</taxon>
        <taxon>Dikarya</taxon>
        <taxon>Ascomycota</taxon>
        <taxon>Pezizomycotina</taxon>
        <taxon>Eurotiomycetes</taxon>
        <taxon>Eurotiomycetidae</taxon>
        <taxon>Eurotiales</taxon>
        <taxon>Aspergillaceae</taxon>
        <taxon>Penicillium</taxon>
    </lineage>
</organism>
<gene>
    <name evidence="2" type="ORF">PITC_059840</name>
</gene>
<dbReference type="OrthoDB" id="66620at2759"/>